<evidence type="ECO:0000313" key="2">
    <source>
        <dbReference type="EMBL" id="RLT78701.1"/>
    </source>
</evidence>
<dbReference type="RefSeq" id="WP_121767194.1">
    <property type="nucleotide sequence ID" value="NZ_CAOMOF010000021.1"/>
</dbReference>
<dbReference type="AlphaFoldDB" id="A0A3L7YWP6"/>
<gene>
    <name evidence="2" type="ORF">D7Y07_17865</name>
</gene>
<dbReference type="Pfam" id="PF00534">
    <property type="entry name" value="Glycos_transf_1"/>
    <property type="match status" value="1"/>
</dbReference>
<evidence type="ECO:0000313" key="3">
    <source>
        <dbReference type="Proteomes" id="UP000267159"/>
    </source>
</evidence>
<dbReference type="STRING" id="1235814.GCA_000613385_00715"/>
<dbReference type="GO" id="GO:0016757">
    <property type="term" value="F:glycosyltransferase activity"/>
    <property type="evidence" value="ECO:0007669"/>
    <property type="project" value="InterPro"/>
</dbReference>
<dbReference type="Proteomes" id="UP000267159">
    <property type="component" value="Unassembled WGS sequence"/>
</dbReference>
<dbReference type="SUPFAM" id="SSF53756">
    <property type="entry name" value="UDP-Glycosyltransferase/glycogen phosphorylase"/>
    <property type="match status" value="1"/>
</dbReference>
<feature type="domain" description="Glycosyl transferase family 1" evidence="1">
    <location>
        <begin position="213"/>
        <end position="370"/>
    </location>
</feature>
<protein>
    <submittedName>
        <fullName evidence="2">Glycosyltransferase</fullName>
    </submittedName>
</protein>
<sequence>MNILILQSKAFPHRANSFCYFYTQLTEWLTAHGAASRLFFCYLRVDDSGFENGLHLPDDYEGFYTPRNIEAACTYIAEKRIDVILDYSHIITGDTRRFFLEIRRRNPQVKLFTMIHNCPKHTTQLKAYVLPKLKLKDAHGPKGLFQWMFPRLYLFLLKRVESYQNISAYNTMDEIVLLSPSYIPEFRQLIGKKDASRLSAIPNAIKPVESNIPIEQKKKEIIFVGRFDPEKGLPKLLKIWEMVQDELPEWNLIMVGDGGKYKECAQMIADKKLKRVRLTGHQMSIPYIDRASILCLTSVIEGLPTVFVEAMSLGVVPIGFDSFRAIYDMIDNGKNGIVIRNNDYKAYAKALIRLATDDTYRQQIAAAAKQQAGRYDIEHIGPLWLEAFRKHGIV</sequence>
<keyword evidence="2" id="KW-0808">Transferase</keyword>
<name>A0A3L7YWP6_9BACE</name>
<dbReference type="PANTHER" id="PTHR12526">
    <property type="entry name" value="GLYCOSYLTRANSFERASE"/>
    <property type="match status" value="1"/>
</dbReference>
<dbReference type="EMBL" id="RAZM01000088">
    <property type="protein sequence ID" value="RLT78701.1"/>
    <property type="molecule type" value="Genomic_DNA"/>
</dbReference>
<evidence type="ECO:0000259" key="1">
    <source>
        <dbReference type="Pfam" id="PF00534"/>
    </source>
</evidence>
<comment type="caution">
    <text evidence="2">The sequence shown here is derived from an EMBL/GenBank/DDBJ whole genome shotgun (WGS) entry which is preliminary data.</text>
</comment>
<reference evidence="2 3" key="1">
    <citation type="submission" date="2018-09" db="EMBL/GenBank/DDBJ databases">
        <title>Murine metabolic-syndrome-specific gut microbial biobank.</title>
        <authorList>
            <person name="Liu C."/>
        </authorList>
    </citation>
    <scope>NUCLEOTIDE SEQUENCE [LARGE SCALE GENOMIC DNA]</scope>
    <source>
        <strain evidence="2 3">0.1X-D8-26</strain>
    </source>
</reference>
<accession>A0A3L7YWP6</accession>
<organism evidence="2 3">
    <name type="scientific">Bacteroides acidifaciens</name>
    <dbReference type="NCBI Taxonomy" id="85831"/>
    <lineage>
        <taxon>Bacteria</taxon>
        <taxon>Pseudomonadati</taxon>
        <taxon>Bacteroidota</taxon>
        <taxon>Bacteroidia</taxon>
        <taxon>Bacteroidales</taxon>
        <taxon>Bacteroidaceae</taxon>
        <taxon>Bacteroides</taxon>
    </lineage>
</organism>
<dbReference type="Gene3D" id="3.40.50.2000">
    <property type="entry name" value="Glycogen Phosphorylase B"/>
    <property type="match status" value="2"/>
</dbReference>
<proteinExistence type="predicted"/>
<dbReference type="InterPro" id="IPR001296">
    <property type="entry name" value="Glyco_trans_1"/>
</dbReference>
<dbReference type="PANTHER" id="PTHR12526:SF628">
    <property type="entry name" value="MANNOSYLGLUCOSYLGLYCERATE SYNTHASE"/>
    <property type="match status" value="1"/>
</dbReference>